<evidence type="ECO:0000256" key="2">
    <source>
        <dbReference type="SAM" id="SignalP"/>
    </source>
</evidence>
<evidence type="ECO:0008006" key="4">
    <source>
        <dbReference type="Google" id="ProtNLM"/>
    </source>
</evidence>
<feature type="chain" id="PRO_5002434726" description="Secreted protein" evidence="2">
    <location>
        <begin position="22"/>
        <end position="98"/>
    </location>
</feature>
<dbReference type="EMBL" id="GBXM01015755">
    <property type="protein sequence ID" value="JAH92822.1"/>
    <property type="molecule type" value="Transcribed_RNA"/>
</dbReference>
<reference evidence="3" key="1">
    <citation type="submission" date="2014-11" db="EMBL/GenBank/DDBJ databases">
        <authorList>
            <person name="Amaro Gonzalez C."/>
        </authorList>
    </citation>
    <scope>NUCLEOTIDE SEQUENCE</scope>
</reference>
<sequence length="98" mass="11307">MFPNIKHSHILLILLWNKVLLSPVLPGIWNGIQAGTRHRQSQRTGSIRFPQPTKQVNRKDQSIKLLPRPAQAHDNIHRLNSTAVHPWQTLLRLESMTL</sequence>
<dbReference type="AlphaFoldDB" id="A0A0E9WR33"/>
<proteinExistence type="predicted"/>
<organism evidence="3">
    <name type="scientific">Anguilla anguilla</name>
    <name type="common">European freshwater eel</name>
    <name type="synonym">Muraena anguilla</name>
    <dbReference type="NCBI Taxonomy" id="7936"/>
    <lineage>
        <taxon>Eukaryota</taxon>
        <taxon>Metazoa</taxon>
        <taxon>Chordata</taxon>
        <taxon>Craniata</taxon>
        <taxon>Vertebrata</taxon>
        <taxon>Euteleostomi</taxon>
        <taxon>Actinopterygii</taxon>
        <taxon>Neopterygii</taxon>
        <taxon>Teleostei</taxon>
        <taxon>Anguilliformes</taxon>
        <taxon>Anguillidae</taxon>
        <taxon>Anguilla</taxon>
    </lineage>
</organism>
<feature type="region of interest" description="Disordered" evidence="1">
    <location>
        <begin position="35"/>
        <end position="60"/>
    </location>
</feature>
<accession>A0A0E9WR33</accession>
<keyword evidence="2" id="KW-0732">Signal</keyword>
<name>A0A0E9WR33_ANGAN</name>
<protein>
    <recommendedName>
        <fullName evidence="4">Secreted protein</fullName>
    </recommendedName>
</protein>
<evidence type="ECO:0000256" key="1">
    <source>
        <dbReference type="SAM" id="MobiDB-lite"/>
    </source>
</evidence>
<reference evidence="3" key="2">
    <citation type="journal article" date="2015" name="Fish Shellfish Immunol.">
        <title>Early steps in the European eel (Anguilla anguilla)-Vibrio vulnificus interaction in the gills: Role of the RtxA13 toxin.</title>
        <authorList>
            <person name="Callol A."/>
            <person name="Pajuelo D."/>
            <person name="Ebbesson L."/>
            <person name="Teles M."/>
            <person name="MacKenzie S."/>
            <person name="Amaro C."/>
        </authorList>
    </citation>
    <scope>NUCLEOTIDE SEQUENCE</scope>
</reference>
<evidence type="ECO:0000313" key="3">
    <source>
        <dbReference type="EMBL" id="JAH92822.1"/>
    </source>
</evidence>
<feature type="signal peptide" evidence="2">
    <location>
        <begin position="1"/>
        <end position="21"/>
    </location>
</feature>